<evidence type="ECO:0000313" key="5">
    <source>
        <dbReference type="EMBL" id="SPJ29184.1"/>
    </source>
</evidence>
<dbReference type="Gene3D" id="3.40.1410.10">
    <property type="entry name" value="Chorismate lyase-like"/>
    <property type="match status" value="1"/>
</dbReference>
<sequence length="245" mass="26490">MNKYKHDSTGSELIGASKSVKIAHLLENEIRSGVLGKGAPLASENALVKRFSVSRNTVRKSLEILSSRGLITTKSGIGSFVTFGGKTIDDRSGWSVALSSGETELGTRVLRLSRGAMDIPGAPDNLGSDFLSVDRLRFRLQTGEGVSLERSRIAWRDGLSEVLDEGLKKGSLTETLRSKGLVVASGDEWASVLPALSNEDAQLMGRKAGEPMLRLRRLTKAADDTVIEYVESTLDPVLFGLHMEF</sequence>
<dbReference type="Pfam" id="PF00392">
    <property type="entry name" value="GntR"/>
    <property type="match status" value="1"/>
</dbReference>
<reference evidence="6" key="1">
    <citation type="submission" date="2018-03" db="EMBL/GenBank/DDBJ databases">
        <authorList>
            <person name="Rodrigo-Torres L."/>
            <person name="Arahal R. D."/>
            <person name="Lucena T."/>
        </authorList>
    </citation>
    <scope>NUCLEOTIDE SEQUENCE [LARGE SCALE GENOMIC DNA]</scope>
    <source>
        <strain evidence="6">CECT 7615</strain>
    </source>
</reference>
<evidence type="ECO:0000259" key="4">
    <source>
        <dbReference type="PROSITE" id="PS50949"/>
    </source>
</evidence>
<accession>A0A2R8C9R7</accession>
<organism evidence="5 6">
    <name type="scientific">Falsiruegeria mediterranea M17</name>
    <dbReference type="NCBI Taxonomy" id="1200281"/>
    <lineage>
        <taxon>Bacteria</taxon>
        <taxon>Pseudomonadati</taxon>
        <taxon>Pseudomonadota</taxon>
        <taxon>Alphaproteobacteria</taxon>
        <taxon>Rhodobacterales</taxon>
        <taxon>Roseobacteraceae</taxon>
        <taxon>Falsiruegeria</taxon>
    </lineage>
</organism>
<dbReference type="SUPFAM" id="SSF64288">
    <property type="entry name" value="Chorismate lyase-like"/>
    <property type="match status" value="1"/>
</dbReference>
<dbReference type="InterPro" id="IPR028978">
    <property type="entry name" value="Chorismate_lyase_/UTRA_dom_sf"/>
</dbReference>
<gene>
    <name evidence="5" type="primary">yvoA</name>
    <name evidence="5" type="ORF">TRM7615_02697</name>
</gene>
<dbReference type="OrthoDB" id="7173258at2"/>
<keyword evidence="6" id="KW-1185">Reference proteome</keyword>
<evidence type="ECO:0000256" key="3">
    <source>
        <dbReference type="ARBA" id="ARBA00023163"/>
    </source>
</evidence>
<keyword evidence="3" id="KW-0804">Transcription</keyword>
<feature type="domain" description="HTH gntR-type" evidence="4">
    <location>
        <begin position="16"/>
        <end position="84"/>
    </location>
</feature>
<dbReference type="InterPro" id="IPR000524">
    <property type="entry name" value="Tscrpt_reg_HTH_GntR"/>
</dbReference>
<evidence type="ECO:0000256" key="1">
    <source>
        <dbReference type="ARBA" id="ARBA00023015"/>
    </source>
</evidence>
<dbReference type="SUPFAM" id="SSF46785">
    <property type="entry name" value="Winged helix' DNA-binding domain"/>
    <property type="match status" value="1"/>
</dbReference>
<dbReference type="InterPro" id="IPR011663">
    <property type="entry name" value="UTRA"/>
</dbReference>
<dbReference type="PROSITE" id="PS50949">
    <property type="entry name" value="HTH_GNTR"/>
    <property type="match status" value="1"/>
</dbReference>
<evidence type="ECO:0000313" key="6">
    <source>
        <dbReference type="Proteomes" id="UP000244898"/>
    </source>
</evidence>
<dbReference type="PANTHER" id="PTHR44846:SF17">
    <property type="entry name" value="GNTR-FAMILY TRANSCRIPTIONAL REGULATOR"/>
    <property type="match status" value="1"/>
</dbReference>
<dbReference type="Gene3D" id="1.10.10.10">
    <property type="entry name" value="Winged helix-like DNA-binding domain superfamily/Winged helix DNA-binding domain"/>
    <property type="match status" value="1"/>
</dbReference>
<proteinExistence type="predicted"/>
<dbReference type="Proteomes" id="UP000244898">
    <property type="component" value="Unassembled WGS sequence"/>
</dbReference>
<dbReference type="PANTHER" id="PTHR44846">
    <property type="entry name" value="MANNOSYL-D-GLYCERATE TRANSPORT/METABOLISM SYSTEM REPRESSOR MNGR-RELATED"/>
    <property type="match status" value="1"/>
</dbReference>
<dbReference type="GO" id="GO:0003700">
    <property type="term" value="F:DNA-binding transcription factor activity"/>
    <property type="evidence" value="ECO:0007669"/>
    <property type="project" value="InterPro"/>
</dbReference>
<dbReference type="EMBL" id="ONZG01000006">
    <property type="protein sequence ID" value="SPJ29184.1"/>
    <property type="molecule type" value="Genomic_DNA"/>
</dbReference>
<keyword evidence="2" id="KW-0238">DNA-binding</keyword>
<dbReference type="GO" id="GO:0003677">
    <property type="term" value="F:DNA binding"/>
    <property type="evidence" value="ECO:0007669"/>
    <property type="project" value="UniProtKB-KW"/>
</dbReference>
<dbReference type="GO" id="GO:0045892">
    <property type="term" value="P:negative regulation of DNA-templated transcription"/>
    <property type="evidence" value="ECO:0007669"/>
    <property type="project" value="TreeGrafter"/>
</dbReference>
<dbReference type="SMART" id="SM00866">
    <property type="entry name" value="UTRA"/>
    <property type="match status" value="1"/>
</dbReference>
<dbReference type="RefSeq" id="WP_108788323.1">
    <property type="nucleotide sequence ID" value="NZ_ONZG01000006.1"/>
</dbReference>
<dbReference type="Pfam" id="PF07702">
    <property type="entry name" value="UTRA"/>
    <property type="match status" value="1"/>
</dbReference>
<dbReference type="AlphaFoldDB" id="A0A2R8C9R7"/>
<evidence type="ECO:0000256" key="2">
    <source>
        <dbReference type="ARBA" id="ARBA00023125"/>
    </source>
</evidence>
<dbReference type="CDD" id="cd07377">
    <property type="entry name" value="WHTH_GntR"/>
    <property type="match status" value="1"/>
</dbReference>
<name>A0A2R8C9R7_9RHOB</name>
<dbReference type="InterPro" id="IPR036388">
    <property type="entry name" value="WH-like_DNA-bd_sf"/>
</dbReference>
<dbReference type="PRINTS" id="PR00035">
    <property type="entry name" value="HTHGNTR"/>
</dbReference>
<protein>
    <submittedName>
        <fullName evidence="5">HTH-type transcriptional repressor YvoA</fullName>
    </submittedName>
</protein>
<dbReference type="InterPro" id="IPR050679">
    <property type="entry name" value="Bact_HTH_transcr_reg"/>
</dbReference>
<dbReference type="InterPro" id="IPR036390">
    <property type="entry name" value="WH_DNA-bd_sf"/>
</dbReference>
<keyword evidence="1" id="KW-0805">Transcription regulation</keyword>
<dbReference type="SMART" id="SM00345">
    <property type="entry name" value="HTH_GNTR"/>
    <property type="match status" value="1"/>
</dbReference>